<organism evidence="2 3">
    <name type="scientific">Fervidicella metallireducens AeB</name>
    <dbReference type="NCBI Taxonomy" id="1403537"/>
    <lineage>
        <taxon>Bacteria</taxon>
        <taxon>Bacillati</taxon>
        <taxon>Bacillota</taxon>
        <taxon>Clostridia</taxon>
        <taxon>Eubacteriales</taxon>
        <taxon>Clostridiaceae</taxon>
        <taxon>Fervidicella</taxon>
    </lineage>
</organism>
<keyword evidence="1" id="KW-0802">TPR repeat</keyword>
<feature type="repeat" description="TPR" evidence="1">
    <location>
        <begin position="66"/>
        <end position="99"/>
    </location>
</feature>
<evidence type="ECO:0000313" key="2">
    <source>
        <dbReference type="EMBL" id="EYE88835.1"/>
    </source>
</evidence>
<dbReference type="OrthoDB" id="1954302at2"/>
<reference evidence="2 3" key="1">
    <citation type="journal article" date="2014" name="Genome Announc.">
        <title>Draft Genome Sequence of Fervidicella metallireducens Strain AeBT, an Iron-Reducing Thermoanaerobe from the Great Artesian Basin.</title>
        <authorList>
            <person name="Patel B.K."/>
        </authorList>
    </citation>
    <scope>NUCLEOTIDE SEQUENCE [LARGE SCALE GENOMIC DNA]</scope>
    <source>
        <strain evidence="2 3">AeB</strain>
    </source>
</reference>
<evidence type="ECO:0000313" key="3">
    <source>
        <dbReference type="Proteomes" id="UP000019681"/>
    </source>
</evidence>
<dbReference type="PROSITE" id="PS50005">
    <property type="entry name" value="TPR"/>
    <property type="match status" value="1"/>
</dbReference>
<name>A0A017RY11_9CLOT</name>
<keyword evidence="3" id="KW-1185">Reference proteome</keyword>
<dbReference type="STRING" id="1403537.Q428_06150"/>
<comment type="caution">
    <text evidence="2">The sequence shown here is derived from an EMBL/GenBank/DDBJ whole genome shotgun (WGS) entry which is preliminary data.</text>
</comment>
<dbReference type="Pfam" id="PF13181">
    <property type="entry name" value="TPR_8"/>
    <property type="match status" value="2"/>
</dbReference>
<dbReference type="RefSeq" id="WP_035379094.1">
    <property type="nucleotide sequence ID" value="NZ_AZQP01000013.1"/>
</dbReference>
<dbReference type="InterPro" id="IPR019734">
    <property type="entry name" value="TPR_rpt"/>
</dbReference>
<accession>A0A017RY11</accession>
<dbReference type="Gene3D" id="1.25.40.10">
    <property type="entry name" value="Tetratricopeptide repeat domain"/>
    <property type="match status" value="1"/>
</dbReference>
<dbReference type="AlphaFoldDB" id="A0A017RY11"/>
<dbReference type="SUPFAM" id="SSF48452">
    <property type="entry name" value="TPR-like"/>
    <property type="match status" value="1"/>
</dbReference>
<dbReference type="InterPro" id="IPR011990">
    <property type="entry name" value="TPR-like_helical_dom_sf"/>
</dbReference>
<proteinExistence type="predicted"/>
<gene>
    <name evidence="2" type="ORF">Q428_06150</name>
</gene>
<dbReference type="SMART" id="SM00028">
    <property type="entry name" value="TPR"/>
    <property type="match status" value="3"/>
</dbReference>
<evidence type="ECO:0000256" key="1">
    <source>
        <dbReference type="PROSITE-ProRule" id="PRU00339"/>
    </source>
</evidence>
<dbReference type="Proteomes" id="UP000019681">
    <property type="component" value="Unassembled WGS sequence"/>
</dbReference>
<dbReference type="EMBL" id="AZQP01000013">
    <property type="protein sequence ID" value="EYE88835.1"/>
    <property type="molecule type" value="Genomic_DNA"/>
</dbReference>
<protein>
    <submittedName>
        <fullName evidence="2">Uncharacterized protein</fullName>
    </submittedName>
</protein>
<sequence length="149" mass="17732">MKIEEVILENIKKQKTNYAVKLIERNFSIDDPKYFYYKALCFYSKKNFKDALAYLNLALEKDLNNYLVYYNLGVVNIDLKRENLAIEYFRKSLKYNNAYEKSYINLAYIYYNNGDKRSALRIIKEGLTHTSSKELFDIEKKLLTKILAS</sequence>